<comment type="caution">
    <text evidence="1">The sequence shown here is derived from an EMBL/GenBank/DDBJ whole genome shotgun (WGS) entry which is preliminary data.</text>
</comment>
<proteinExistence type="predicted"/>
<feature type="non-terminal residue" evidence="1">
    <location>
        <position position="171"/>
    </location>
</feature>
<dbReference type="AlphaFoldDB" id="X0W050"/>
<evidence type="ECO:0000313" key="1">
    <source>
        <dbReference type="EMBL" id="GAG06106.1"/>
    </source>
</evidence>
<gene>
    <name evidence="1" type="ORF">S01H1_42357</name>
</gene>
<accession>X0W050</accession>
<sequence length="171" mass="19578">MNILFKIKYVNKQMNPKGANCNDLGNNEYRKLCISLSHKSIASNNPLPSSISGNKNADRLILHRVSDQDLRNFCTINKYVYGLCQEDSFWGNRITTKFGKYLGSLEEIREKYLGDTTWKEYYFWLMSGLLGNLAKVLESSVANNRDDLTTLITNSINVSYEFVKAVENNNL</sequence>
<dbReference type="EMBL" id="BARS01026930">
    <property type="protein sequence ID" value="GAG06106.1"/>
    <property type="molecule type" value="Genomic_DNA"/>
</dbReference>
<name>X0W050_9ZZZZ</name>
<reference evidence="1" key="1">
    <citation type="journal article" date="2014" name="Front. Microbiol.">
        <title>High frequency of phylogenetically diverse reductive dehalogenase-homologous genes in deep subseafloor sedimentary metagenomes.</title>
        <authorList>
            <person name="Kawai M."/>
            <person name="Futagami T."/>
            <person name="Toyoda A."/>
            <person name="Takaki Y."/>
            <person name="Nishi S."/>
            <person name="Hori S."/>
            <person name="Arai W."/>
            <person name="Tsubouchi T."/>
            <person name="Morono Y."/>
            <person name="Uchiyama I."/>
            <person name="Ito T."/>
            <person name="Fujiyama A."/>
            <person name="Inagaki F."/>
            <person name="Takami H."/>
        </authorList>
    </citation>
    <scope>NUCLEOTIDE SEQUENCE</scope>
    <source>
        <strain evidence="1">Expedition CK06-06</strain>
    </source>
</reference>
<organism evidence="1">
    <name type="scientific">marine sediment metagenome</name>
    <dbReference type="NCBI Taxonomy" id="412755"/>
    <lineage>
        <taxon>unclassified sequences</taxon>
        <taxon>metagenomes</taxon>
        <taxon>ecological metagenomes</taxon>
    </lineage>
</organism>
<protein>
    <submittedName>
        <fullName evidence="1">Uncharacterized protein</fullName>
    </submittedName>
</protein>